<dbReference type="InParanoid" id="D8M6U5"/>
<dbReference type="SUPFAM" id="SSF52954">
    <property type="entry name" value="Class II aaRS ABD-related"/>
    <property type="match status" value="1"/>
</dbReference>
<feature type="compositionally biased region" description="Basic residues" evidence="1">
    <location>
        <begin position="33"/>
        <end position="42"/>
    </location>
</feature>
<feature type="domain" description="Brix" evidence="2">
    <location>
        <begin position="102"/>
        <end position="284"/>
    </location>
</feature>
<dbReference type="PANTHER" id="PTHR22734">
    <property type="entry name" value="U3 SMALL NUCLEOLAR RIBONUCLEOPROTEIN PROTEIN IMP4"/>
    <property type="match status" value="1"/>
</dbReference>
<keyword evidence="4" id="KW-1185">Reference proteome</keyword>
<evidence type="ECO:0000256" key="1">
    <source>
        <dbReference type="SAM" id="MobiDB-lite"/>
    </source>
</evidence>
<dbReference type="GO" id="GO:0005654">
    <property type="term" value="C:nucleoplasm"/>
    <property type="evidence" value="ECO:0007669"/>
    <property type="project" value="UniProtKB-ARBA"/>
</dbReference>
<feature type="compositionally biased region" description="Basic and acidic residues" evidence="1">
    <location>
        <begin position="43"/>
        <end position="68"/>
    </location>
</feature>
<dbReference type="InterPro" id="IPR044281">
    <property type="entry name" value="IMP4/RPF1"/>
</dbReference>
<gene>
    <name evidence="3" type="ORF">GSBLH_T00003377001</name>
</gene>
<dbReference type="Pfam" id="PF04427">
    <property type="entry name" value="Brix"/>
    <property type="match status" value="1"/>
</dbReference>
<dbReference type="RefSeq" id="XP_012897561.1">
    <property type="nucleotide sequence ID" value="XM_013042107.1"/>
</dbReference>
<sequence>MDKDKDKKKSTVVINTIKNRQARERLWQQIKHKKKLEKKKRKVEKEKMRKELGEEAVPKEVPKTQEDRREFDDTLVTQNDDEVHCDEADDEFEPYFSHKLTPKIMITTHRKPSKNAYLFISEVMALFPNCHLFEREDHSLVEMCRRAGEEGFTHLIVIGENQRQVNSMVISHLPTGPTAMFKVTSFIPHEDISGCGAVTDHNPELILNNFNTRLGRRFGRFLGSMFPAAPEFDGRRVVTFHNQRDYIFVRQHRYVFESEKKAKLQELGPRFTLKPRYLQVGTFNTLNAEYEWKFNHKQIETGRRKWFL</sequence>
<dbReference type="SMART" id="SM00879">
    <property type="entry name" value="Brix"/>
    <property type="match status" value="1"/>
</dbReference>
<dbReference type="OrthoDB" id="10253204at2759"/>
<dbReference type="PROSITE" id="PS50833">
    <property type="entry name" value="BRIX"/>
    <property type="match status" value="1"/>
</dbReference>
<proteinExistence type="predicted"/>
<name>D8M6U5_BLAHO</name>
<dbReference type="GO" id="GO:0042274">
    <property type="term" value="P:ribosomal small subunit biogenesis"/>
    <property type="evidence" value="ECO:0007669"/>
    <property type="project" value="UniProtKB-ARBA"/>
</dbReference>
<accession>D8M6U5</accession>
<dbReference type="GO" id="GO:0034457">
    <property type="term" value="C:Mpp10 complex"/>
    <property type="evidence" value="ECO:0007669"/>
    <property type="project" value="UniProtKB-ARBA"/>
</dbReference>
<dbReference type="EMBL" id="FN668661">
    <property type="protein sequence ID" value="CBK23513.2"/>
    <property type="molecule type" value="Genomic_DNA"/>
</dbReference>
<dbReference type="GO" id="GO:0000460">
    <property type="term" value="P:maturation of 5.8S rRNA"/>
    <property type="evidence" value="ECO:0007669"/>
    <property type="project" value="TreeGrafter"/>
</dbReference>
<dbReference type="Gene3D" id="3.40.50.10480">
    <property type="entry name" value="Probable brix-domain ribosomal biogenesis protein"/>
    <property type="match status" value="1"/>
</dbReference>
<dbReference type="Proteomes" id="UP000008312">
    <property type="component" value="Unassembled WGS sequence"/>
</dbReference>
<evidence type="ECO:0000313" key="4">
    <source>
        <dbReference type="Proteomes" id="UP000008312"/>
    </source>
</evidence>
<dbReference type="GeneID" id="24920480"/>
<dbReference type="GO" id="GO:0030687">
    <property type="term" value="C:preribosome, large subunit precursor"/>
    <property type="evidence" value="ECO:0007669"/>
    <property type="project" value="TreeGrafter"/>
</dbReference>
<dbReference type="OMA" id="AWIISNK"/>
<evidence type="ECO:0000313" key="3">
    <source>
        <dbReference type="EMBL" id="CBK23513.2"/>
    </source>
</evidence>
<feature type="region of interest" description="Disordered" evidence="1">
    <location>
        <begin position="33"/>
        <end position="68"/>
    </location>
</feature>
<dbReference type="InterPro" id="IPR007109">
    <property type="entry name" value="Brix"/>
</dbReference>
<dbReference type="FunCoup" id="D8M6U5">
    <property type="interactions" value="147"/>
</dbReference>
<dbReference type="GO" id="GO:0032040">
    <property type="term" value="C:small-subunit processome"/>
    <property type="evidence" value="ECO:0007669"/>
    <property type="project" value="UniProtKB-ARBA"/>
</dbReference>
<dbReference type="PANTHER" id="PTHR22734:SF3">
    <property type="entry name" value="RIBOSOME PRODUCTION FACTOR 1"/>
    <property type="match status" value="1"/>
</dbReference>
<dbReference type="FunFam" id="3.40.50.10480:FF:000001">
    <property type="entry name" value="IMP4, U3 small nucleolar ribonucleoprotein"/>
    <property type="match status" value="1"/>
</dbReference>
<dbReference type="AlphaFoldDB" id="D8M6U5"/>
<protein>
    <recommendedName>
        <fullName evidence="2">Brix domain-containing protein</fullName>
    </recommendedName>
</protein>
<organism evidence="3">
    <name type="scientific">Blastocystis hominis</name>
    <dbReference type="NCBI Taxonomy" id="12968"/>
    <lineage>
        <taxon>Eukaryota</taxon>
        <taxon>Sar</taxon>
        <taxon>Stramenopiles</taxon>
        <taxon>Bigyra</taxon>
        <taxon>Opalozoa</taxon>
        <taxon>Opalinata</taxon>
        <taxon>Blastocystidae</taxon>
        <taxon>Blastocystis</taxon>
    </lineage>
</organism>
<dbReference type="GO" id="GO:0042134">
    <property type="term" value="F:rRNA primary transcript binding"/>
    <property type="evidence" value="ECO:0007669"/>
    <property type="project" value="InterPro"/>
</dbReference>
<dbReference type="GO" id="GO:0000470">
    <property type="term" value="P:maturation of LSU-rRNA"/>
    <property type="evidence" value="ECO:0007669"/>
    <property type="project" value="TreeGrafter"/>
</dbReference>
<evidence type="ECO:0000259" key="2">
    <source>
        <dbReference type="PROSITE" id="PS50833"/>
    </source>
</evidence>
<reference evidence="3" key="1">
    <citation type="submission" date="2010-02" db="EMBL/GenBank/DDBJ databases">
        <title>Sequencing and annotation of the Blastocystis hominis genome.</title>
        <authorList>
            <person name="Wincker P."/>
        </authorList>
    </citation>
    <scope>NUCLEOTIDE SEQUENCE</scope>
    <source>
        <strain evidence="3">Singapore isolate B</strain>
    </source>
</reference>